<dbReference type="GeneID" id="28966135"/>
<evidence type="ECO:0000256" key="1">
    <source>
        <dbReference type="SAM" id="Coils"/>
    </source>
</evidence>
<dbReference type="VEuPathDB" id="FungiDB:I303_02436"/>
<reference evidence="4" key="2">
    <citation type="submission" date="2013-07" db="EMBL/GenBank/DDBJ databases">
        <authorList>
            <consortium name="The Broad Institute Genome Sequencing Platform"/>
            <person name="Cuomo C."/>
            <person name="Litvintseva A."/>
            <person name="Chen Y."/>
            <person name="Heitman J."/>
            <person name="Sun S."/>
            <person name="Springer D."/>
            <person name="Dromer F."/>
            <person name="Young S.K."/>
            <person name="Zeng Q."/>
            <person name="Gargeya S."/>
            <person name="Fitzgerald M."/>
            <person name="Abouelleil A."/>
            <person name="Alvarado L."/>
            <person name="Berlin A.M."/>
            <person name="Chapman S.B."/>
            <person name="Dewar J."/>
            <person name="Goldberg J."/>
            <person name="Griggs A."/>
            <person name="Gujja S."/>
            <person name="Hansen M."/>
            <person name="Howarth C."/>
            <person name="Imamovic A."/>
            <person name="Larimer J."/>
            <person name="McCowan C."/>
            <person name="Murphy C."/>
            <person name="Pearson M."/>
            <person name="Priest M."/>
            <person name="Roberts A."/>
            <person name="Saif S."/>
            <person name="Shea T."/>
            <person name="Sykes S."/>
            <person name="Wortman J."/>
            <person name="Nusbaum C."/>
            <person name="Birren B."/>
        </authorList>
    </citation>
    <scope>NUCLEOTIDE SEQUENCE</scope>
    <source>
        <strain evidence="4">CBS 10117</strain>
    </source>
</reference>
<feature type="coiled-coil region" evidence="1">
    <location>
        <begin position="180"/>
        <end position="210"/>
    </location>
</feature>
<evidence type="ECO:0000313" key="3">
    <source>
        <dbReference type="EMBL" id="OBR86429.1"/>
    </source>
</evidence>
<dbReference type="KEGG" id="kdj:28966135"/>
<name>A0A1A6A8P4_9TREE</name>
<dbReference type="OrthoDB" id="2565394at2759"/>
<feature type="region of interest" description="Disordered" evidence="2">
    <location>
        <begin position="256"/>
        <end position="301"/>
    </location>
</feature>
<reference evidence="4" key="3">
    <citation type="submission" date="2024-02" db="EMBL/GenBank/DDBJ databases">
        <title>Comparative genomics of Cryptococcus and Kwoniella reveals pathogenesis evolution and contrasting modes of karyotype evolution via chromosome fusion or intercentromeric recombination.</title>
        <authorList>
            <person name="Coelho M.A."/>
            <person name="David-Palma M."/>
            <person name="Shea T."/>
            <person name="Bowers K."/>
            <person name="McGinley-Smith S."/>
            <person name="Mohammad A.W."/>
            <person name="Gnirke A."/>
            <person name="Yurkov A.M."/>
            <person name="Nowrousian M."/>
            <person name="Sun S."/>
            <person name="Cuomo C.A."/>
            <person name="Heitman J."/>
        </authorList>
    </citation>
    <scope>NUCLEOTIDE SEQUENCE</scope>
    <source>
        <strain evidence="4">CBS 10117</strain>
    </source>
</reference>
<keyword evidence="5" id="KW-1185">Reference proteome</keyword>
<evidence type="ECO:0000313" key="4">
    <source>
        <dbReference type="EMBL" id="WWC59859.1"/>
    </source>
</evidence>
<proteinExistence type="predicted"/>
<accession>A0A1A6A8P4</accession>
<dbReference type="Proteomes" id="UP000078595">
    <property type="component" value="Chromosome 3"/>
</dbReference>
<feature type="compositionally biased region" description="Low complexity" evidence="2">
    <location>
        <begin position="21"/>
        <end position="32"/>
    </location>
</feature>
<dbReference type="RefSeq" id="XP_018264271.1">
    <property type="nucleotide sequence ID" value="XM_018405777.1"/>
</dbReference>
<feature type="compositionally biased region" description="Polar residues" evidence="2">
    <location>
        <begin position="284"/>
        <end position="298"/>
    </location>
</feature>
<sequence>MSSPFPIPGISSSPFPFPSLPQMTQPQTQAAQNGGNTSSPAPFASGLTPLNPGPIFAPSPLSQLISSTINPSANANSNVAGQSSNSISNFTSTGLTPGIFNQTTPNFFPTSTSNSNPPAANTNGITPNTSALLASVGVTLPGLHSNANANAHTNTNSTLNPVLAGLNGVNGVNGGNGGNKESLVLGLNELENTLSKLEELLGEMREIESRVFEGAKVGDEEKLIALHTEYNQSLQNIISLSQSTLVASLPLITSAPAPRPFTDNTLGVAGENPSPNPNPNPSSQPTLNDTPTNSSNLTIADLSKWSEERAALEFTRRENTKVAAKSVVDILKGNSNANVGGR</sequence>
<dbReference type="AlphaFoldDB" id="A0A1A6A8P4"/>
<feature type="region of interest" description="Disordered" evidence="2">
    <location>
        <begin position="1"/>
        <end position="55"/>
    </location>
</feature>
<dbReference type="EMBL" id="KI894029">
    <property type="protein sequence ID" value="OBR86429.1"/>
    <property type="molecule type" value="Genomic_DNA"/>
</dbReference>
<feature type="compositionally biased region" description="Low complexity" evidence="2">
    <location>
        <begin position="1"/>
        <end position="14"/>
    </location>
</feature>
<keyword evidence="1" id="KW-0175">Coiled coil</keyword>
<evidence type="ECO:0000256" key="2">
    <source>
        <dbReference type="SAM" id="MobiDB-lite"/>
    </source>
</evidence>
<reference evidence="3" key="1">
    <citation type="submission" date="2013-07" db="EMBL/GenBank/DDBJ databases">
        <title>The Genome Sequence of Cryptococcus dejecticola CBS10117.</title>
        <authorList>
            <consortium name="The Broad Institute Genome Sequencing Platform"/>
            <person name="Cuomo C."/>
            <person name="Litvintseva A."/>
            <person name="Chen Y."/>
            <person name="Heitman J."/>
            <person name="Sun S."/>
            <person name="Springer D."/>
            <person name="Dromer F."/>
            <person name="Young S.K."/>
            <person name="Zeng Q."/>
            <person name="Gargeya S."/>
            <person name="Fitzgerald M."/>
            <person name="Abouelleil A."/>
            <person name="Alvarado L."/>
            <person name="Berlin A.M."/>
            <person name="Chapman S.B."/>
            <person name="Dewar J."/>
            <person name="Goldberg J."/>
            <person name="Griggs A."/>
            <person name="Gujja S."/>
            <person name="Hansen M."/>
            <person name="Howarth C."/>
            <person name="Imamovic A."/>
            <person name="Larimer J."/>
            <person name="McCowan C."/>
            <person name="Murphy C."/>
            <person name="Pearson M."/>
            <person name="Priest M."/>
            <person name="Roberts A."/>
            <person name="Saif S."/>
            <person name="Shea T."/>
            <person name="Sykes S."/>
            <person name="Wortman J."/>
            <person name="Nusbaum C."/>
            <person name="Birren B."/>
        </authorList>
    </citation>
    <scope>NUCLEOTIDE SEQUENCE [LARGE SCALE GENOMIC DNA]</scope>
    <source>
        <strain evidence="3">CBS 10117</strain>
    </source>
</reference>
<gene>
    <name evidence="3" type="ORF">I303_02436</name>
    <name evidence="4" type="ORF">I303_102421</name>
</gene>
<organism evidence="3">
    <name type="scientific">Kwoniella dejecticola CBS 10117</name>
    <dbReference type="NCBI Taxonomy" id="1296121"/>
    <lineage>
        <taxon>Eukaryota</taxon>
        <taxon>Fungi</taxon>
        <taxon>Dikarya</taxon>
        <taxon>Basidiomycota</taxon>
        <taxon>Agaricomycotina</taxon>
        <taxon>Tremellomycetes</taxon>
        <taxon>Tremellales</taxon>
        <taxon>Cryptococcaceae</taxon>
        <taxon>Kwoniella</taxon>
    </lineage>
</organism>
<feature type="region of interest" description="Disordered" evidence="2">
    <location>
        <begin position="101"/>
        <end position="127"/>
    </location>
</feature>
<evidence type="ECO:0000313" key="5">
    <source>
        <dbReference type="Proteomes" id="UP000078595"/>
    </source>
</evidence>
<protein>
    <submittedName>
        <fullName evidence="3">Uncharacterized protein</fullName>
    </submittedName>
</protein>
<dbReference type="EMBL" id="CP144532">
    <property type="protein sequence ID" value="WWC59859.1"/>
    <property type="molecule type" value="Genomic_DNA"/>
</dbReference>